<protein>
    <submittedName>
        <fullName evidence="2">Uncharacterized protein</fullName>
    </submittedName>
</protein>
<keyword evidence="3" id="KW-1185">Reference proteome</keyword>
<organism evidence="2 3">
    <name type="scientific">Anaeramoeba flamelloides</name>
    <dbReference type="NCBI Taxonomy" id="1746091"/>
    <lineage>
        <taxon>Eukaryota</taxon>
        <taxon>Metamonada</taxon>
        <taxon>Anaeramoebidae</taxon>
        <taxon>Anaeramoeba</taxon>
    </lineage>
</organism>
<reference evidence="2" key="1">
    <citation type="submission" date="2022-08" db="EMBL/GenBank/DDBJ databases">
        <title>Novel sulfate-reducing endosymbionts in the free-living metamonad Anaeramoeba.</title>
        <authorList>
            <person name="Jerlstrom-Hultqvist J."/>
            <person name="Cepicka I."/>
            <person name="Gallot-Lavallee L."/>
            <person name="Salas-Leiva D."/>
            <person name="Curtis B.A."/>
            <person name="Zahonova K."/>
            <person name="Pipaliya S."/>
            <person name="Dacks J."/>
            <person name="Roger A.J."/>
        </authorList>
    </citation>
    <scope>NUCLEOTIDE SEQUENCE</scope>
    <source>
        <strain evidence="2">Schooner1</strain>
    </source>
</reference>
<sequence>MEISIHYQSSSFSITSKFFLNMVCCLYKLNLFVGTNFEKSNNNHNMISYQQKMTNNVIIDNSNINNNNKVNNNIGRNINNQNINMDNNNNNNSNNKDENSKSENNNNFNLKKITIGKFQIMKLFYIIEKCLDSDLEFCKNILNSIRYLLKVASVQLEVYKDPNFHSQLSKFCSHQDFNFNKIAWKTFYQMIITNSKLTSILVKNELKLYINNLNTNLTNSSNGLHYLNKIFTMAASEKLRMEVLNLPSRRKNQKNSLHSMKKDQKKLIDALVKRHFVLRFNLLVKKTIQELFDTESNNIVVSIENNPGMPFVKLAQVYYNISFDKQNSKILSYIKKNKEYYIPFKFIIVNFPKDKNVNKFISQLKQKKKYFFYSKKIWIY</sequence>
<evidence type="ECO:0000256" key="1">
    <source>
        <dbReference type="SAM" id="MobiDB-lite"/>
    </source>
</evidence>
<name>A0ABQ8X358_9EUKA</name>
<dbReference type="EMBL" id="JAOAOG010000338">
    <property type="protein sequence ID" value="KAJ6227067.1"/>
    <property type="molecule type" value="Genomic_DNA"/>
</dbReference>
<proteinExistence type="predicted"/>
<gene>
    <name evidence="2" type="ORF">M0813_10220</name>
</gene>
<accession>A0ABQ8X358</accession>
<evidence type="ECO:0000313" key="2">
    <source>
        <dbReference type="EMBL" id="KAJ6227067.1"/>
    </source>
</evidence>
<dbReference type="Proteomes" id="UP001150062">
    <property type="component" value="Unassembled WGS sequence"/>
</dbReference>
<comment type="caution">
    <text evidence="2">The sequence shown here is derived from an EMBL/GenBank/DDBJ whole genome shotgun (WGS) entry which is preliminary data.</text>
</comment>
<feature type="compositionally biased region" description="Low complexity" evidence="1">
    <location>
        <begin position="70"/>
        <end position="94"/>
    </location>
</feature>
<feature type="region of interest" description="Disordered" evidence="1">
    <location>
        <begin position="70"/>
        <end position="105"/>
    </location>
</feature>
<evidence type="ECO:0000313" key="3">
    <source>
        <dbReference type="Proteomes" id="UP001150062"/>
    </source>
</evidence>